<comment type="caution">
    <text evidence="2">The sequence shown here is derived from an EMBL/GenBank/DDBJ whole genome shotgun (WGS) entry which is preliminary data.</text>
</comment>
<dbReference type="Pfam" id="PF03009">
    <property type="entry name" value="GDPD"/>
    <property type="match status" value="1"/>
</dbReference>
<dbReference type="InterPro" id="IPR030395">
    <property type="entry name" value="GP_PDE_dom"/>
</dbReference>
<proteinExistence type="predicted"/>
<dbReference type="PANTHER" id="PTHR46211">
    <property type="entry name" value="GLYCEROPHOSPHORYL DIESTER PHOSPHODIESTERASE"/>
    <property type="match status" value="1"/>
</dbReference>
<sequence>MKIEDIVVQSHRGAGVLAEEGTMEAFDLGWKLATWPEADLRATKDGVIVTFHDNNFARVVKEASEELKTKGVEDVTSAELAQLDVGSWKGEAFKGRRVLPMEKVFELMRADRRKHIYMDVKKIEFAHLAAEVRKHGVEKQIVLASPKVEQLREWKALVPESDTLLWMHGNEAKLSEELSALRETKFAGVTQIQIHVYPKDTKEKWAPPADPSPPNNLFGLSDTFLRKTGDELRAHGVLYQVFPWTERADVIPVLLDLGVMSFATDHPDTVMREVKAYYERK</sequence>
<name>A0A512MI84_9BACT</name>
<dbReference type="PROSITE" id="PS51704">
    <property type="entry name" value="GP_PDE"/>
    <property type="match status" value="1"/>
</dbReference>
<dbReference type="PANTHER" id="PTHR46211:SF1">
    <property type="entry name" value="GLYCEROPHOSPHODIESTER PHOSPHODIESTERASE, CYTOPLASMIC"/>
    <property type="match status" value="1"/>
</dbReference>
<dbReference type="InterPro" id="IPR017946">
    <property type="entry name" value="PLC-like_Pdiesterase_TIM-brl"/>
</dbReference>
<evidence type="ECO:0000259" key="1">
    <source>
        <dbReference type="PROSITE" id="PS51704"/>
    </source>
</evidence>
<dbReference type="GO" id="GO:0008081">
    <property type="term" value="F:phosphoric diester hydrolase activity"/>
    <property type="evidence" value="ECO:0007669"/>
    <property type="project" value="InterPro"/>
</dbReference>
<dbReference type="Gene3D" id="3.20.20.190">
    <property type="entry name" value="Phosphatidylinositol (PI) phosphodiesterase"/>
    <property type="match status" value="1"/>
</dbReference>
<evidence type="ECO:0000313" key="2">
    <source>
        <dbReference type="EMBL" id="GEP46447.1"/>
    </source>
</evidence>
<reference evidence="2 3" key="1">
    <citation type="submission" date="2019-07" db="EMBL/GenBank/DDBJ databases">
        <title>Whole genome shotgun sequence of Brevifollis gellanilyticus NBRC 108608.</title>
        <authorList>
            <person name="Hosoyama A."/>
            <person name="Uohara A."/>
            <person name="Ohji S."/>
            <person name="Ichikawa N."/>
        </authorList>
    </citation>
    <scope>NUCLEOTIDE SEQUENCE [LARGE SCALE GENOMIC DNA]</scope>
    <source>
        <strain evidence="2 3">NBRC 108608</strain>
    </source>
</reference>
<dbReference type="EMBL" id="BKAG01000103">
    <property type="protein sequence ID" value="GEP46447.1"/>
    <property type="molecule type" value="Genomic_DNA"/>
</dbReference>
<accession>A0A512MI84</accession>
<evidence type="ECO:0000313" key="3">
    <source>
        <dbReference type="Proteomes" id="UP000321577"/>
    </source>
</evidence>
<organism evidence="2 3">
    <name type="scientific">Brevifollis gellanilyticus</name>
    <dbReference type="NCBI Taxonomy" id="748831"/>
    <lineage>
        <taxon>Bacteria</taxon>
        <taxon>Pseudomonadati</taxon>
        <taxon>Verrucomicrobiota</taxon>
        <taxon>Verrucomicrobiia</taxon>
        <taxon>Verrucomicrobiales</taxon>
        <taxon>Verrucomicrobiaceae</taxon>
    </lineage>
</organism>
<gene>
    <name evidence="2" type="ORF">BGE01nite_57380</name>
</gene>
<protein>
    <recommendedName>
        <fullName evidence="1">GP-PDE domain-containing protein</fullName>
    </recommendedName>
</protein>
<dbReference type="GO" id="GO:0006629">
    <property type="term" value="P:lipid metabolic process"/>
    <property type="evidence" value="ECO:0007669"/>
    <property type="project" value="InterPro"/>
</dbReference>
<dbReference type="SUPFAM" id="SSF51695">
    <property type="entry name" value="PLC-like phosphodiesterases"/>
    <property type="match status" value="1"/>
</dbReference>
<feature type="domain" description="GP-PDE" evidence="1">
    <location>
        <begin position="6"/>
        <end position="274"/>
    </location>
</feature>
<dbReference type="Proteomes" id="UP000321577">
    <property type="component" value="Unassembled WGS sequence"/>
</dbReference>
<dbReference type="AlphaFoldDB" id="A0A512MI84"/>
<keyword evidence="3" id="KW-1185">Reference proteome</keyword>